<comment type="catalytic activity">
    <reaction evidence="4 5">
        <text>L-cysteine + L-glutamate + ATP = gamma-L-glutamyl-L-cysteine + ADP + phosphate + H(+)</text>
        <dbReference type="Rhea" id="RHEA:13285"/>
        <dbReference type="ChEBI" id="CHEBI:15378"/>
        <dbReference type="ChEBI" id="CHEBI:29985"/>
        <dbReference type="ChEBI" id="CHEBI:30616"/>
        <dbReference type="ChEBI" id="CHEBI:35235"/>
        <dbReference type="ChEBI" id="CHEBI:43474"/>
        <dbReference type="ChEBI" id="CHEBI:58173"/>
        <dbReference type="ChEBI" id="CHEBI:456216"/>
        <dbReference type="EC" id="6.3.2.2"/>
    </reaction>
</comment>
<reference evidence="7" key="1">
    <citation type="journal article" date="2019" name="Int. J. Syst. Evol. Microbiol.">
        <title>The Global Catalogue of Microorganisms (GCM) 10K type strain sequencing project: providing services to taxonomists for standard genome sequencing and annotation.</title>
        <authorList>
            <consortium name="The Broad Institute Genomics Platform"/>
            <consortium name="The Broad Institute Genome Sequencing Center for Infectious Disease"/>
            <person name="Wu L."/>
            <person name="Ma J."/>
        </authorList>
    </citation>
    <scope>NUCLEOTIDE SEQUENCE [LARGE SCALE GENOMIC DNA]</scope>
    <source>
        <strain evidence="7">CCUG 56698</strain>
    </source>
</reference>
<keyword evidence="7" id="KW-1185">Reference proteome</keyword>
<dbReference type="NCBIfam" id="TIGR02050">
    <property type="entry name" value="gshA_cyan_rel"/>
    <property type="match status" value="1"/>
</dbReference>
<dbReference type="InterPro" id="IPR006336">
    <property type="entry name" value="GCS2"/>
</dbReference>
<dbReference type="Gene3D" id="3.30.590.20">
    <property type="match status" value="1"/>
</dbReference>
<dbReference type="NCBIfam" id="NF010043">
    <property type="entry name" value="PRK13517.1-3"/>
    <property type="match status" value="1"/>
</dbReference>
<dbReference type="Pfam" id="PF04107">
    <property type="entry name" value="GCS2"/>
    <property type="match status" value="1"/>
</dbReference>
<proteinExistence type="inferred from homology"/>
<dbReference type="PANTHER" id="PTHR36510">
    <property type="entry name" value="GLUTAMATE--CYSTEINE LIGASE 2-RELATED"/>
    <property type="match status" value="1"/>
</dbReference>
<dbReference type="InterPro" id="IPR014746">
    <property type="entry name" value="Gln_synth/guanido_kin_cat_dom"/>
</dbReference>
<gene>
    <name evidence="6" type="ORF">ACFQWG_07765</name>
</gene>
<keyword evidence="3 5" id="KW-0067">ATP-binding</keyword>
<dbReference type="GO" id="GO:0004357">
    <property type="term" value="F:glutamate-cysteine ligase activity"/>
    <property type="evidence" value="ECO:0007669"/>
    <property type="project" value="UniProtKB-EC"/>
</dbReference>
<evidence type="ECO:0000313" key="6">
    <source>
        <dbReference type="EMBL" id="MFC7581092.1"/>
    </source>
</evidence>
<keyword evidence="1 5" id="KW-0436">Ligase</keyword>
<dbReference type="EC" id="6.3.2.2" evidence="5"/>
<comment type="caution">
    <text evidence="6">The sequence shown here is derived from an EMBL/GenBank/DDBJ whole genome shotgun (WGS) entry which is preliminary data.</text>
</comment>
<evidence type="ECO:0000256" key="2">
    <source>
        <dbReference type="ARBA" id="ARBA00022741"/>
    </source>
</evidence>
<protein>
    <recommendedName>
        <fullName evidence="5">Putative glutamate--cysteine ligase 2</fullName>
        <ecNumber evidence="5">6.3.2.2</ecNumber>
    </recommendedName>
    <alternativeName>
        <fullName evidence="5">Gamma-glutamylcysteine synthetase 2</fullName>
        <shortName evidence="5">GCS 2</shortName>
        <shortName evidence="5">Gamma-GCS 2</shortName>
    </alternativeName>
</protein>
<comment type="similarity">
    <text evidence="5">Belongs to the glutamate--cysteine ligase type 2 family. YbdK subfamily.</text>
</comment>
<sequence>MALPFTPSARSTIGVEWELQLIDQDSNDLRQAADAVIERATVDGSLHPFVQREMMLNTIEITSGARRTVAECLDDIVGTGAFLRGITNPLRIDLATAGTHPFARPAYQRVTNSHRYEELVERTQYWGRQMLLYGIHVHVGVEDRAKVLPIQSALVTRLGQMQALSASSPFWAGQDTGYASNRAMVFQQLPTAGIPRQFGEWEELERYVDDMTRTGVIGGFDEIRWDVRPAPKWGTVENRVFDAATNIQEVGAFAALTHCLVEYFSRRLDDDEGLASLPDWFVAENKWRSARYGMDAELILDRSGREEPVVATVERMLEELAPVARDLGCERELEGVETILRMGAGYQRQRYVAAHAGRAGLDAVVELMRAEMRADRPLDPAEFLNARPSRVPGSAHGAPA</sequence>
<accession>A0ABW2SM14</accession>
<dbReference type="NCBIfam" id="NF010042">
    <property type="entry name" value="PRK13517.1-2"/>
    <property type="match status" value="1"/>
</dbReference>
<dbReference type="Proteomes" id="UP001596527">
    <property type="component" value="Unassembled WGS sequence"/>
</dbReference>
<dbReference type="NCBIfam" id="NF010044">
    <property type="entry name" value="PRK13517.1-4"/>
    <property type="match status" value="1"/>
</dbReference>
<keyword evidence="2 5" id="KW-0547">Nucleotide-binding</keyword>
<dbReference type="RefSeq" id="WP_380973994.1">
    <property type="nucleotide sequence ID" value="NZ_JBHTEF010000001.1"/>
</dbReference>
<dbReference type="SUPFAM" id="SSF55931">
    <property type="entry name" value="Glutamine synthetase/guanido kinase"/>
    <property type="match status" value="1"/>
</dbReference>
<dbReference type="HAMAP" id="MF_01609">
    <property type="entry name" value="Glu_cys_ligase_2"/>
    <property type="match status" value="1"/>
</dbReference>
<evidence type="ECO:0000256" key="5">
    <source>
        <dbReference type="HAMAP-Rule" id="MF_01609"/>
    </source>
</evidence>
<evidence type="ECO:0000256" key="4">
    <source>
        <dbReference type="ARBA" id="ARBA00048819"/>
    </source>
</evidence>
<dbReference type="InterPro" id="IPR050141">
    <property type="entry name" value="GCL_type2/YbdK_subfam"/>
</dbReference>
<dbReference type="EMBL" id="JBHTEF010000001">
    <property type="protein sequence ID" value="MFC7581092.1"/>
    <property type="molecule type" value="Genomic_DNA"/>
</dbReference>
<dbReference type="PANTHER" id="PTHR36510:SF1">
    <property type="entry name" value="GLUTAMATE--CYSTEINE LIGASE 2-RELATED"/>
    <property type="match status" value="1"/>
</dbReference>
<evidence type="ECO:0000256" key="3">
    <source>
        <dbReference type="ARBA" id="ARBA00022840"/>
    </source>
</evidence>
<evidence type="ECO:0000256" key="1">
    <source>
        <dbReference type="ARBA" id="ARBA00022598"/>
    </source>
</evidence>
<name>A0ABW2SM14_9ACTO</name>
<organism evidence="6 7">
    <name type="scientific">Schaalia naturae</name>
    <dbReference type="NCBI Taxonomy" id="635203"/>
    <lineage>
        <taxon>Bacteria</taxon>
        <taxon>Bacillati</taxon>
        <taxon>Actinomycetota</taxon>
        <taxon>Actinomycetes</taxon>
        <taxon>Actinomycetales</taxon>
        <taxon>Actinomycetaceae</taxon>
        <taxon>Schaalia</taxon>
    </lineage>
</organism>
<dbReference type="InterPro" id="IPR011793">
    <property type="entry name" value="YbdK"/>
</dbReference>
<evidence type="ECO:0000313" key="7">
    <source>
        <dbReference type="Proteomes" id="UP001596527"/>
    </source>
</evidence>
<comment type="function">
    <text evidence="5">ATP-dependent carboxylate-amine ligase which exhibits weak glutamate--cysteine ligase activity.</text>
</comment>